<dbReference type="Proteomes" id="UP000028521">
    <property type="component" value="Unassembled WGS sequence"/>
</dbReference>
<evidence type="ECO:0000256" key="1">
    <source>
        <dbReference type="SAM" id="SignalP"/>
    </source>
</evidence>
<dbReference type="Gene3D" id="2.60.120.260">
    <property type="entry name" value="Galactose-binding domain-like"/>
    <property type="match status" value="1"/>
</dbReference>
<evidence type="ECO:0000313" key="4">
    <source>
        <dbReference type="EMBL" id="KFB01494.1"/>
    </source>
</evidence>
<dbReference type="InterPro" id="IPR003961">
    <property type="entry name" value="FN3_dom"/>
</dbReference>
<feature type="domain" description="Fibronectin type-III" evidence="3">
    <location>
        <begin position="156"/>
        <end position="246"/>
    </location>
</feature>
<dbReference type="eggNOG" id="COG3291">
    <property type="taxonomic scope" value="Bacteria"/>
</dbReference>
<proteinExistence type="predicted"/>
<dbReference type="Pfam" id="PF20009">
    <property type="entry name" value="GEVED"/>
    <property type="match status" value="1"/>
</dbReference>
<feature type="domain" description="Fibronectin type-III" evidence="3">
    <location>
        <begin position="687"/>
        <end position="777"/>
    </location>
</feature>
<dbReference type="Pfam" id="PF13585">
    <property type="entry name" value="CHU_C"/>
    <property type="match status" value="1"/>
</dbReference>
<dbReference type="InterPro" id="IPR000998">
    <property type="entry name" value="MAM_dom"/>
</dbReference>
<feature type="domain" description="MAM" evidence="2">
    <location>
        <begin position="256"/>
        <end position="417"/>
    </location>
</feature>
<comment type="caution">
    <text evidence="4">The sequence shown here is derived from an EMBL/GenBank/DDBJ whole genome shotgun (WGS) entry which is preliminary data.</text>
</comment>
<dbReference type="NCBIfam" id="TIGR04131">
    <property type="entry name" value="Bac_Flav_CTERM"/>
    <property type="match status" value="1"/>
</dbReference>
<accession>A0A084TLA8</accession>
<dbReference type="Gene3D" id="2.60.120.200">
    <property type="match status" value="2"/>
</dbReference>
<gene>
    <name evidence="4" type="ORF">IA57_06595</name>
</gene>
<dbReference type="Gene3D" id="2.60.40.10">
    <property type="entry name" value="Immunoglobulins"/>
    <property type="match status" value="4"/>
</dbReference>
<evidence type="ECO:0000313" key="5">
    <source>
        <dbReference type="Proteomes" id="UP000028521"/>
    </source>
</evidence>
<reference evidence="5" key="2">
    <citation type="submission" date="2014-07" db="EMBL/GenBank/DDBJ databases">
        <title>Genome sequence of Mangrovimonas yunxiaonensis.</title>
        <authorList>
            <person name="Li Y."/>
            <person name="Zheng T."/>
        </authorList>
    </citation>
    <scope>NUCLEOTIDE SEQUENCE [LARGE SCALE GENOMIC DNA]</scope>
    <source>
        <strain evidence="5">LY01</strain>
    </source>
</reference>
<dbReference type="SUPFAM" id="SSF49899">
    <property type="entry name" value="Concanavalin A-like lectins/glucanases"/>
    <property type="match status" value="2"/>
</dbReference>
<keyword evidence="1" id="KW-0732">Signal</keyword>
<keyword evidence="5" id="KW-1185">Reference proteome</keyword>
<dbReference type="GO" id="GO:0016020">
    <property type="term" value="C:membrane"/>
    <property type="evidence" value="ECO:0007669"/>
    <property type="project" value="InterPro"/>
</dbReference>
<dbReference type="GO" id="GO:0005975">
    <property type="term" value="P:carbohydrate metabolic process"/>
    <property type="evidence" value="ECO:0007669"/>
    <property type="project" value="UniProtKB-ARBA"/>
</dbReference>
<dbReference type="InterPro" id="IPR045474">
    <property type="entry name" value="GEVED"/>
</dbReference>
<feature type="signal peptide" evidence="1">
    <location>
        <begin position="1"/>
        <end position="22"/>
    </location>
</feature>
<dbReference type="OrthoDB" id="1488818at2"/>
<evidence type="ECO:0000259" key="2">
    <source>
        <dbReference type="PROSITE" id="PS50060"/>
    </source>
</evidence>
<dbReference type="SUPFAM" id="SSF49265">
    <property type="entry name" value="Fibronectin type III"/>
    <property type="match status" value="2"/>
</dbReference>
<dbReference type="SMART" id="SM00060">
    <property type="entry name" value="FN3"/>
    <property type="match status" value="4"/>
</dbReference>
<name>A0A084TLA8_9FLAO</name>
<dbReference type="CDD" id="cd00063">
    <property type="entry name" value="FN3"/>
    <property type="match status" value="4"/>
</dbReference>
<feature type="domain" description="Fibronectin type-III" evidence="3">
    <location>
        <begin position="417"/>
        <end position="507"/>
    </location>
</feature>
<dbReference type="InterPro" id="IPR026341">
    <property type="entry name" value="T9SS_type_B"/>
</dbReference>
<reference evidence="4 5" key="1">
    <citation type="journal article" date="2014" name="Genome Announc.">
        <title>Draft Genome Sequence of the Algicidal Bacterium Mangrovimonas yunxiaonensis Strain LY01.</title>
        <authorList>
            <person name="Li Y."/>
            <person name="Zhu H."/>
            <person name="Li C."/>
            <person name="Zhang H."/>
            <person name="Chen Z."/>
            <person name="Zheng W."/>
            <person name="Xu H."/>
            <person name="Zheng T."/>
        </authorList>
    </citation>
    <scope>NUCLEOTIDE SEQUENCE [LARGE SCALE GENOMIC DNA]</scope>
    <source>
        <strain evidence="4 5">LY01</strain>
    </source>
</reference>
<dbReference type="GO" id="GO:0004553">
    <property type="term" value="F:hydrolase activity, hydrolyzing O-glycosyl compounds"/>
    <property type="evidence" value="ECO:0007669"/>
    <property type="project" value="UniProtKB-ARBA"/>
</dbReference>
<protein>
    <submittedName>
        <fullName evidence="4">Uncharacterized protein</fullName>
    </submittedName>
</protein>
<feature type="domain" description="MAM" evidence="2">
    <location>
        <begin position="787"/>
        <end position="948"/>
    </location>
</feature>
<dbReference type="STRING" id="1197477.IA57_06595"/>
<dbReference type="eggNOG" id="COG1361">
    <property type="taxonomic scope" value="Bacteria"/>
</dbReference>
<feature type="chain" id="PRO_5001782731" evidence="1">
    <location>
        <begin position="23"/>
        <end position="1922"/>
    </location>
</feature>
<dbReference type="InterPro" id="IPR013320">
    <property type="entry name" value="ConA-like_dom_sf"/>
</dbReference>
<feature type="domain" description="Fibronectin type-III" evidence="3">
    <location>
        <begin position="948"/>
        <end position="1040"/>
    </location>
</feature>
<dbReference type="EMBL" id="JPFK01000005">
    <property type="protein sequence ID" value="KFB01494.1"/>
    <property type="molecule type" value="Genomic_DNA"/>
</dbReference>
<organism evidence="4 5">
    <name type="scientific">Mangrovimonas yunxiaonensis</name>
    <dbReference type="NCBI Taxonomy" id="1197477"/>
    <lineage>
        <taxon>Bacteria</taxon>
        <taxon>Pseudomonadati</taxon>
        <taxon>Bacteroidota</taxon>
        <taxon>Flavobacteriia</taxon>
        <taxon>Flavobacteriales</taxon>
        <taxon>Flavobacteriaceae</taxon>
        <taxon>Mangrovimonas</taxon>
    </lineage>
</organism>
<dbReference type="RefSeq" id="WP_036120792.1">
    <property type="nucleotide sequence ID" value="NZ_BMET01000001.1"/>
</dbReference>
<dbReference type="Pfam" id="PF00041">
    <property type="entry name" value="fn3"/>
    <property type="match status" value="2"/>
</dbReference>
<dbReference type="InterPro" id="IPR013783">
    <property type="entry name" value="Ig-like_fold"/>
</dbReference>
<dbReference type="PROSITE" id="PS50060">
    <property type="entry name" value="MAM_2"/>
    <property type="match status" value="2"/>
</dbReference>
<dbReference type="InterPro" id="IPR036116">
    <property type="entry name" value="FN3_sf"/>
</dbReference>
<sequence length="1922" mass="203084">MKKITSLLCFSIVFLASFSVFSQFSFPADAGPYTVANGTPVTINVNDAGNSGGVTAGLYDSFTVTADWVSISNAWDSEAGLTVTTTAGTVVIDSPTSETDDSGAMTTIEFSGDFSGLYDPSVDGALDIVMNQSWSGSSAEWSNIQVTLHLQPTCPEPSNIVTNVIATNSVELAWNLGGSEGLWDVEVVTAGTPATGTPTETGVSNPHTVGGLTAATDYEFYVRADCGAVDGASEWVGPFAFTTACDVFTAPFVEPFDDSSTPNCWTEAGDESWIYSLGGDYDAGDAGDNTSGGGTNYAWIDGSGTANTVSTLTTPLVDVSPLIEPALLFSVFSENSDDGTYNTIDVEFYDGAAWNDVFSLQGASGGWQDVAIDLTTYNVTGAVQARFTINTNSTGDAFYNDILLDDVGFNEAPTCFKPIGLTATVLSANSVEFGWTAAGSEASWNIEVVPAGTPPTGTPTETGVSNPHTVNGLTAVTAYDFYVQADCGAVDGVSEWAGAVSVTTLCDVYVPDYLEDFTTIPADCWDEADAGDPTTGPQNLGGGSWTADGYLNNGTTGAFKINLYTTGKSDWILSPQIDLTGGPFQVEFDFAVLDWATTDTPGALDSDDQVQFLMSNDGGATWTALQTWDNTATFTATGTHYTFDLTANSGDIVQFGVWASEGATSGSVDVDVFFDNFRVREIPTCPEPSQLAVNATTPNSAELSWVQTGTVSAWNIEVVPAGTPATGTPTETGVSNPHTVNGLTAATDYEFYVQADCGAVDGASTWVGPFAFTTACDVFTAPFVEPFDDSSTPNCWTESGDESWIYDTNGGYAAANAGDNTVGGGTNYAWIDGSGTANTISILTTPLIDVSPLTTPALFFSIFSENEDDGTYNTIDVEFYDGAAWTNVYTLQGSSGGWNDMIIDLSTYTITGPVQARFTVNTNSPGSAFYNDILVDDVGFNEAPTCFKPINLTATVLSYTSVEVSWTAVGPEGSWNIEYGPSGFVPGTGAGTVVNGVTNPYQISGLDANTNYDFYVQADCGAVDGVSEWAGTGSFFTGYCESVPTSNDGNGVGNVQIVTTDFPSFGDVTYEDHTATPVDAFAGILTNVQITFVTGIPYDANIWIDFNDNFIFEASELVYSGESAGQNPTTLNASFTMPATAPLGQHAMRIGTADFGQSTPDPCYSGSWGVTLDFMLNIQQLSCTLPEATFTMIEDCDNGQVFVEVDVTSVGDATSLLISNNVDASLEQQITDVGTYQIGPFALDQSITMSLINEQNTDCTIISQSFLSSCPTYCLDALPICASDLVYPSIVGDQVAPDYLDYGCLGSQPDPQWNSIYFDQAGDYQFSLNQNTQPDGSGTGLDIDFIVWGPFNSQDGACFQLLPETQADCSYSATAEETINLNGVQAGDVFIILITNYSQQNGYYTFTQDSGPTDGTNCSVVCDVVIEEVGGIDVTATDTVDFCGETSVTIEASSPYADEFDWYVNGFYQATTTTPTFEATTSGQYFVISRGDVCDGNYQSEMLTINLYDDTGFAVQPDDMTVCDADGFADFDLESQTAQILDGQSDTDFSVTYYATLVEAEAGDNSVALTSPYTNTDNPQTIYVRVEDIDAVNTGSDCYTIVQFSLVVTLEDDPSFTLNATCDGATATVTGTTGGTFAFSPEPGDDAVINVQTGEITGGTPGSSYTVVYTTAGNCPMSSTQTVTALPAEDASFTMTPTCDGATATVTGDAGGTFTTSDNIDVDPVTGEVTGGEYGAQYTVTYTTAGNCPTAATQTFTVLPFEDASFMMTPDVCGAIATVMGDEGGEFAFANAPTDSAVINSETGQITEGSVGATYQVMYTTNGPCPQYDVVSVTVEVCAFPEVITPNGDAYNQAFDLSGYNVQSLEIFNRHGVKIFSKQNYTNEFEGISDDGEELPTGTYYYVVKYQGNQVKTAWLYINREK</sequence>
<dbReference type="PROSITE" id="PS50853">
    <property type="entry name" value="FN3"/>
    <property type="match status" value="4"/>
</dbReference>
<evidence type="ECO:0000259" key="3">
    <source>
        <dbReference type="PROSITE" id="PS50853"/>
    </source>
</evidence>